<dbReference type="Gene3D" id="2.60.450.10">
    <property type="entry name" value="Lipopolysaccharide (LPS) transport protein A like domain"/>
    <property type="match status" value="1"/>
</dbReference>
<dbReference type="GO" id="GO:0017089">
    <property type="term" value="F:glycolipid transfer activity"/>
    <property type="evidence" value="ECO:0007669"/>
    <property type="project" value="TreeGrafter"/>
</dbReference>
<dbReference type="PANTHER" id="PTHR36504:SF1">
    <property type="entry name" value="LIPOPOLYSACCHARIDE EXPORT SYSTEM PROTEIN LPTA"/>
    <property type="match status" value="1"/>
</dbReference>
<name>A0A2T3KSF0_PHOLD</name>
<evidence type="ECO:0000256" key="2">
    <source>
        <dbReference type="ARBA" id="ARBA00022729"/>
    </source>
</evidence>
<keyword evidence="2 4" id="KW-0732">Signal</keyword>
<dbReference type="GO" id="GO:0030288">
    <property type="term" value="C:outer membrane-bounded periplasmic space"/>
    <property type="evidence" value="ECO:0007669"/>
    <property type="project" value="TreeGrafter"/>
</dbReference>
<protein>
    <submittedName>
        <fullName evidence="6">Lipopolysaccharide transport periplasmic protein LptA</fullName>
    </submittedName>
</protein>
<keyword evidence="1" id="KW-0813">Transport</keyword>
<feature type="domain" description="Organic solvent tolerance-like N-terminal" evidence="5">
    <location>
        <begin position="32"/>
        <end position="141"/>
    </location>
</feature>
<dbReference type="InterPro" id="IPR014340">
    <property type="entry name" value="LptA"/>
</dbReference>
<evidence type="ECO:0000256" key="3">
    <source>
        <dbReference type="ARBA" id="ARBA00022764"/>
    </source>
</evidence>
<evidence type="ECO:0000259" key="5">
    <source>
        <dbReference type="Pfam" id="PF03968"/>
    </source>
</evidence>
<gene>
    <name evidence="6" type="primary">lptA</name>
    <name evidence="6" type="ORF">C0W93_15250</name>
</gene>
<dbReference type="InterPro" id="IPR005653">
    <property type="entry name" value="OstA-like_N"/>
</dbReference>
<feature type="chain" id="PRO_5015394775" evidence="4">
    <location>
        <begin position="21"/>
        <end position="163"/>
    </location>
</feature>
<dbReference type="PANTHER" id="PTHR36504">
    <property type="entry name" value="LIPOPOLYSACCHARIDE EXPORT SYSTEM PROTEIN LPTA"/>
    <property type="match status" value="1"/>
</dbReference>
<dbReference type="GO" id="GO:0015920">
    <property type="term" value="P:lipopolysaccharide transport"/>
    <property type="evidence" value="ECO:0007669"/>
    <property type="project" value="InterPro"/>
</dbReference>
<dbReference type="Proteomes" id="UP000240530">
    <property type="component" value="Unassembled WGS sequence"/>
</dbReference>
<comment type="caution">
    <text evidence="6">The sequence shown here is derived from an EMBL/GenBank/DDBJ whole genome shotgun (WGS) entry which is preliminary data.</text>
</comment>
<evidence type="ECO:0000313" key="6">
    <source>
        <dbReference type="EMBL" id="PSV09353.1"/>
    </source>
</evidence>
<reference evidence="6 7" key="1">
    <citation type="submission" date="2018-03" db="EMBL/GenBank/DDBJ databases">
        <title>Whole genome sequencing of Histamine producing bacteria.</title>
        <authorList>
            <person name="Butler K."/>
        </authorList>
    </citation>
    <scope>NUCLEOTIDE SEQUENCE [LARGE SCALE GENOMIC DNA]</scope>
    <source>
        <strain evidence="6 7">Res.4.1</strain>
    </source>
</reference>
<dbReference type="EMBL" id="PYNS01000019">
    <property type="protein sequence ID" value="PSV09353.1"/>
    <property type="molecule type" value="Genomic_DNA"/>
</dbReference>
<proteinExistence type="predicted"/>
<dbReference type="AlphaFoldDB" id="A0A2T3KSF0"/>
<dbReference type="RefSeq" id="WP_008989642.1">
    <property type="nucleotide sequence ID" value="NZ_CP131573.1"/>
</dbReference>
<evidence type="ECO:0000256" key="4">
    <source>
        <dbReference type="SAM" id="SignalP"/>
    </source>
</evidence>
<dbReference type="GeneID" id="99742627"/>
<evidence type="ECO:0000313" key="7">
    <source>
        <dbReference type="Proteomes" id="UP000240530"/>
    </source>
</evidence>
<dbReference type="NCBIfam" id="TIGR03002">
    <property type="entry name" value="outer_YhbN_LptA"/>
    <property type="match status" value="1"/>
</dbReference>
<keyword evidence="3" id="KW-0574">Periplasm</keyword>
<dbReference type="GO" id="GO:0009279">
    <property type="term" value="C:cell outer membrane"/>
    <property type="evidence" value="ECO:0007669"/>
    <property type="project" value="TreeGrafter"/>
</dbReference>
<accession>A0A2T3KSF0</accession>
<sequence length="163" mass="17796">MKLKLFTAGLMLLLSSSVLAEQTQNQLPIHLSAITQDVDVINNVTTLTGKVDITQGGVQIKADKAVIKLDSKTKDLKSVEVYGKPAYFHRVMEDGKVVDGESLYGIYTPSNNMMVLKDKAKITQDGSTIKAAQISYNLATQVMKAKGSKKNQVNTVLLPEKLK</sequence>
<dbReference type="InterPro" id="IPR052037">
    <property type="entry name" value="LPS_export_LptA"/>
</dbReference>
<dbReference type="GO" id="GO:0001530">
    <property type="term" value="F:lipopolysaccharide binding"/>
    <property type="evidence" value="ECO:0007669"/>
    <property type="project" value="InterPro"/>
</dbReference>
<dbReference type="Pfam" id="PF03968">
    <property type="entry name" value="LptD_N"/>
    <property type="match status" value="1"/>
</dbReference>
<feature type="signal peptide" evidence="4">
    <location>
        <begin position="1"/>
        <end position="20"/>
    </location>
</feature>
<organism evidence="6 7">
    <name type="scientific">Photobacterium leiognathi subsp. mandapamensis</name>
    <name type="common">Photobacterium mandapamensis</name>
    <dbReference type="NCBI Taxonomy" id="48408"/>
    <lineage>
        <taxon>Bacteria</taxon>
        <taxon>Pseudomonadati</taxon>
        <taxon>Pseudomonadota</taxon>
        <taxon>Gammaproteobacteria</taxon>
        <taxon>Vibrionales</taxon>
        <taxon>Vibrionaceae</taxon>
        <taxon>Photobacterium</taxon>
    </lineage>
</organism>
<evidence type="ECO:0000256" key="1">
    <source>
        <dbReference type="ARBA" id="ARBA00022448"/>
    </source>
</evidence>